<evidence type="ECO:0000313" key="2">
    <source>
        <dbReference type="EMBL" id="CAL1404281.1"/>
    </source>
</evidence>
<reference evidence="2 3" key="1">
    <citation type="submission" date="2024-04" db="EMBL/GenBank/DDBJ databases">
        <authorList>
            <person name="Fracassetti M."/>
        </authorList>
    </citation>
    <scope>NUCLEOTIDE SEQUENCE [LARGE SCALE GENOMIC DNA]</scope>
</reference>
<sequence>MLRIGKSQESTKQENESENRKHDTRFTWFTNTTCVSYVHGREREPVSLYRGDYRLQRSMRSIYSTSPCGSKPNPI</sequence>
<dbReference type="Proteomes" id="UP001497516">
    <property type="component" value="Chromosome 7"/>
</dbReference>
<organism evidence="2 3">
    <name type="scientific">Linum trigynum</name>
    <dbReference type="NCBI Taxonomy" id="586398"/>
    <lineage>
        <taxon>Eukaryota</taxon>
        <taxon>Viridiplantae</taxon>
        <taxon>Streptophyta</taxon>
        <taxon>Embryophyta</taxon>
        <taxon>Tracheophyta</taxon>
        <taxon>Spermatophyta</taxon>
        <taxon>Magnoliopsida</taxon>
        <taxon>eudicotyledons</taxon>
        <taxon>Gunneridae</taxon>
        <taxon>Pentapetalae</taxon>
        <taxon>rosids</taxon>
        <taxon>fabids</taxon>
        <taxon>Malpighiales</taxon>
        <taxon>Linaceae</taxon>
        <taxon>Linum</taxon>
    </lineage>
</organism>
<accession>A0AAV2G173</accession>
<feature type="region of interest" description="Disordered" evidence="1">
    <location>
        <begin position="1"/>
        <end position="23"/>
    </location>
</feature>
<keyword evidence="3" id="KW-1185">Reference proteome</keyword>
<dbReference type="AlphaFoldDB" id="A0AAV2G173"/>
<name>A0AAV2G173_9ROSI</name>
<proteinExistence type="predicted"/>
<feature type="compositionally biased region" description="Basic and acidic residues" evidence="1">
    <location>
        <begin position="9"/>
        <end position="23"/>
    </location>
</feature>
<gene>
    <name evidence="2" type="ORF">LTRI10_LOCUS44151</name>
</gene>
<evidence type="ECO:0000256" key="1">
    <source>
        <dbReference type="SAM" id="MobiDB-lite"/>
    </source>
</evidence>
<protein>
    <submittedName>
        <fullName evidence="2">Uncharacterized protein</fullName>
    </submittedName>
</protein>
<evidence type="ECO:0000313" key="3">
    <source>
        <dbReference type="Proteomes" id="UP001497516"/>
    </source>
</evidence>
<dbReference type="EMBL" id="OZ034820">
    <property type="protein sequence ID" value="CAL1404281.1"/>
    <property type="molecule type" value="Genomic_DNA"/>
</dbReference>